<comment type="pathway">
    <text evidence="3 19">Cofactor biosynthesis; adenosylcobalamin biosynthesis; adenosylcobalamin from cob(II)yrinate a,c-diamide: step 7/7.</text>
</comment>
<evidence type="ECO:0000256" key="2">
    <source>
        <dbReference type="ARBA" id="ARBA00004651"/>
    </source>
</evidence>
<evidence type="ECO:0000256" key="13">
    <source>
        <dbReference type="ARBA" id="ARBA00023136"/>
    </source>
</evidence>
<dbReference type="GO" id="GO:0051073">
    <property type="term" value="F:adenosylcobinamide-GDP ribazoletransferase activity"/>
    <property type="evidence" value="ECO:0007669"/>
    <property type="project" value="UniProtKB-UniRule"/>
</dbReference>
<dbReference type="UniPathway" id="UPA00148">
    <property type="reaction ID" value="UER00238"/>
</dbReference>
<comment type="catalytic activity">
    <reaction evidence="17 19">
        <text>alpha-ribazole + adenosylcob(III)inamide-GDP = adenosylcob(III)alamin + GMP + H(+)</text>
        <dbReference type="Rhea" id="RHEA:16049"/>
        <dbReference type="ChEBI" id="CHEBI:10329"/>
        <dbReference type="ChEBI" id="CHEBI:15378"/>
        <dbReference type="ChEBI" id="CHEBI:18408"/>
        <dbReference type="ChEBI" id="CHEBI:58115"/>
        <dbReference type="ChEBI" id="CHEBI:60487"/>
        <dbReference type="EC" id="2.7.8.26"/>
    </reaction>
</comment>
<accession>A0A8J7SLB1</accession>
<dbReference type="InterPro" id="IPR003805">
    <property type="entry name" value="CobS"/>
</dbReference>
<reference evidence="20" key="1">
    <citation type="submission" date="2021-01" db="EMBL/GenBank/DDBJ databases">
        <title>Modified the classification status of verrucomicrobia.</title>
        <authorList>
            <person name="Feng X."/>
        </authorList>
    </citation>
    <scope>NUCLEOTIDE SEQUENCE</scope>
    <source>
        <strain evidence="20">_KCTC 22039</strain>
    </source>
</reference>
<evidence type="ECO:0000256" key="12">
    <source>
        <dbReference type="ARBA" id="ARBA00022989"/>
    </source>
</evidence>
<dbReference type="GO" id="GO:0008818">
    <property type="term" value="F:cobalamin 5'-phosphate synthase activity"/>
    <property type="evidence" value="ECO:0007669"/>
    <property type="project" value="UniProtKB-UniRule"/>
</dbReference>
<protein>
    <recommendedName>
        <fullName evidence="6 19">Adenosylcobinamide-GDP ribazoletransferase</fullName>
        <ecNumber evidence="5 19">2.7.8.26</ecNumber>
    </recommendedName>
    <alternativeName>
        <fullName evidence="16 19">Cobalamin synthase</fullName>
    </alternativeName>
    <alternativeName>
        <fullName evidence="15 19">Cobalamin-5'-phosphate synthase</fullName>
    </alternativeName>
</protein>
<keyword evidence="10 19" id="KW-0812">Transmembrane</keyword>
<evidence type="ECO:0000256" key="1">
    <source>
        <dbReference type="ARBA" id="ARBA00001946"/>
    </source>
</evidence>
<dbReference type="EMBL" id="JAENIM010000039">
    <property type="protein sequence ID" value="MBK1791290.1"/>
    <property type="molecule type" value="Genomic_DNA"/>
</dbReference>
<comment type="caution">
    <text evidence="20">The sequence shown here is derived from an EMBL/GenBank/DDBJ whole genome shotgun (WGS) entry which is preliminary data.</text>
</comment>
<evidence type="ECO:0000256" key="14">
    <source>
        <dbReference type="ARBA" id="ARBA00025228"/>
    </source>
</evidence>
<evidence type="ECO:0000313" key="21">
    <source>
        <dbReference type="Proteomes" id="UP000624703"/>
    </source>
</evidence>
<sequence length="267" mass="28606">MIFFRSIRASVLFLTRIPLGGYPYSDEENKWSTAHFPLVGAMLGVLAALVYCLAFSVLGPWPASFLMLGVMCLLTGGFHEDGLADTADAIGGAYNREKLFEILKDSRLGSFGTLALVVVIGFKMSCLATLPDKVLASAAVGDHSLALTMLGLLVFTQSLSRLFPVILLVCMPYATTDAAAKSRQVSRADWRQGVTAIIWAALVLAVLVFTQLISVELVGVSLLAGSVLAVLLARYFHYRAGGVTGDFLGASQQLIEVTLFICIFACL</sequence>
<dbReference type="RefSeq" id="WP_200311300.1">
    <property type="nucleotide sequence ID" value="NZ_JAENIM010000039.1"/>
</dbReference>
<evidence type="ECO:0000256" key="7">
    <source>
        <dbReference type="ARBA" id="ARBA00022475"/>
    </source>
</evidence>
<dbReference type="PANTHER" id="PTHR34148">
    <property type="entry name" value="ADENOSYLCOBINAMIDE-GDP RIBAZOLETRANSFERASE"/>
    <property type="match status" value="1"/>
</dbReference>
<feature type="transmembrane region" description="Helical" evidence="19">
    <location>
        <begin position="108"/>
        <end position="130"/>
    </location>
</feature>
<keyword evidence="11 19" id="KW-0460">Magnesium</keyword>
<dbReference type="Pfam" id="PF02654">
    <property type="entry name" value="CobS"/>
    <property type="match status" value="1"/>
</dbReference>
<feature type="transmembrane region" description="Helical" evidence="19">
    <location>
        <begin position="36"/>
        <end position="58"/>
    </location>
</feature>
<keyword evidence="7 19" id="KW-1003">Cell membrane</keyword>
<name>A0A8J7SLB1_9BACT</name>
<feature type="transmembrane region" description="Helical" evidence="19">
    <location>
        <begin position="7"/>
        <end position="24"/>
    </location>
</feature>
<evidence type="ECO:0000313" key="20">
    <source>
        <dbReference type="EMBL" id="MBK1791290.1"/>
    </source>
</evidence>
<gene>
    <name evidence="19 20" type="primary">cobS</name>
    <name evidence="20" type="ORF">JIN82_09025</name>
</gene>
<proteinExistence type="inferred from homology"/>
<dbReference type="AlphaFoldDB" id="A0A8J7SLB1"/>
<keyword evidence="9 19" id="KW-0808">Transferase</keyword>
<feature type="transmembrane region" description="Helical" evidence="19">
    <location>
        <begin position="219"/>
        <end position="236"/>
    </location>
</feature>
<evidence type="ECO:0000256" key="19">
    <source>
        <dbReference type="HAMAP-Rule" id="MF_00719"/>
    </source>
</evidence>
<feature type="transmembrane region" description="Helical" evidence="19">
    <location>
        <begin position="194"/>
        <end position="213"/>
    </location>
</feature>
<evidence type="ECO:0000256" key="11">
    <source>
        <dbReference type="ARBA" id="ARBA00022842"/>
    </source>
</evidence>
<dbReference type="Proteomes" id="UP000624703">
    <property type="component" value="Unassembled WGS sequence"/>
</dbReference>
<evidence type="ECO:0000256" key="5">
    <source>
        <dbReference type="ARBA" id="ARBA00013200"/>
    </source>
</evidence>
<dbReference type="GO" id="GO:0005886">
    <property type="term" value="C:plasma membrane"/>
    <property type="evidence" value="ECO:0007669"/>
    <property type="project" value="UniProtKB-SubCell"/>
</dbReference>
<evidence type="ECO:0000256" key="6">
    <source>
        <dbReference type="ARBA" id="ARBA00015850"/>
    </source>
</evidence>
<comment type="function">
    <text evidence="14 19">Joins adenosylcobinamide-GDP and alpha-ribazole to generate adenosylcobalamin (Ado-cobalamin). Also synthesizes adenosylcobalamin 5'-phosphate from adenosylcobinamide-GDP and alpha-ribazole 5'-phosphate.</text>
</comment>
<comment type="subcellular location">
    <subcellularLocation>
        <location evidence="2 19">Cell membrane</location>
        <topology evidence="2 19">Multi-pass membrane protein</topology>
    </subcellularLocation>
</comment>
<feature type="transmembrane region" description="Helical" evidence="19">
    <location>
        <begin position="150"/>
        <end position="174"/>
    </location>
</feature>
<evidence type="ECO:0000256" key="10">
    <source>
        <dbReference type="ARBA" id="ARBA00022692"/>
    </source>
</evidence>
<evidence type="ECO:0000256" key="9">
    <source>
        <dbReference type="ARBA" id="ARBA00022679"/>
    </source>
</evidence>
<dbReference type="PANTHER" id="PTHR34148:SF1">
    <property type="entry name" value="ADENOSYLCOBINAMIDE-GDP RIBAZOLETRANSFERASE"/>
    <property type="match status" value="1"/>
</dbReference>
<keyword evidence="13 19" id="KW-0472">Membrane</keyword>
<evidence type="ECO:0000256" key="4">
    <source>
        <dbReference type="ARBA" id="ARBA00010561"/>
    </source>
</evidence>
<dbReference type="EC" id="2.7.8.26" evidence="5 19"/>
<comment type="catalytic activity">
    <reaction evidence="18 19">
        <text>alpha-ribazole 5'-phosphate + adenosylcob(III)inamide-GDP = adenosylcob(III)alamin 5'-phosphate + GMP + H(+)</text>
        <dbReference type="Rhea" id="RHEA:23560"/>
        <dbReference type="ChEBI" id="CHEBI:15378"/>
        <dbReference type="ChEBI" id="CHEBI:57918"/>
        <dbReference type="ChEBI" id="CHEBI:58115"/>
        <dbReference type="ChEBI" id="CHEBI:60487"/>
        <dbReference type="ChEBI" id="CHEBI:60493"/>
        <dbReference type="EC" id="2.7.8.26"/>
    </reaction>
</comment>
<keyword evidence="21" id="KW-1185">Reference proteome</keyword>
<dbReference type="HAMAP" id="MF_00719">
    <property type="entry name" value="CobS"/>
    <property type="match status" value="1"/>
</dbReference>
<comment type="similarity">
    <text evidence="4 19">Belongs to the CobS family.</text>
</comment>
<evidence type="ECO:0000256" key="16">
    <source>
        <dbReference type="ARBA" id="ARBA00032853"/>
    </source>
</evidence>
<keyword evidence="12 19" id="KW-1133">Transmembrane helix</keyword>
<evidence type="ECO:0000256" key="17">
    <source>
        <dbReference type="ARBA" id="ARBA00048623"/>
    </source>
</evidence>
<dbReference type="NCBIfam" id="TIGR00317">
    <property type="entry name" value="cobS"/>
    <property type="match status" value="1"/>
</dbReference>
<comment type="cofactor">
    <cofactor evidence="1 19">
        <name>Mg(2+)</name>
        <dbReference type="ChEBI" id="CHEBI:18420"/>
    </cofactor>
</comment>
<evidence type="ECO:0000256" key="3">
    <source>
        <dbReference type="ARBA" id="ARBA00004663"/>
    </source>
</evidence>
<organism evidence="20 21">
    <name type="scientific">Persicirhabdus sediminis</name>
    <dbReference type="NCBI Taxonomy" id="454144"/>
    <lineage>
        <taxon>Bacteria</taxon>
        <taxon>Pseudomonadati</taxon>
        <taxon>Verrucomicrobiota</taxon>
        <taxon>Verrucomicrobiia</taxon>
        <taxon>Verrucomicrobiales</taxon>
        <taxon>Verrucomicrobiaceae</taxon>
        <taxon>Persicirhabdus</taxon>
    </lineage>
</organism>
<evidence type="ECO:0000256" key="15">
    <source>
        <dbReference type="ARBA" id="ARBA00032605"/>
    </source>
</evidence>
<evidence type="ECO:0000256" key="18">
    <source>
        <dbReference type="ARBA" id="ARBA00049504"/>
    </source>
</evidence>
<keyword evidence="8 19" id="KW-0169">Cobalamin biosynthesis</keyword>
<evidence type="ECO:0000256" key="8">
    <source>
        <dbReference type="ARBA" id="ARBA00022573"/>
    </source>
</evidence>
<dbReference type="GO" id="GO:0009236">
    <property type="term" value="P:cobalamin biosynthetic process"/>
    <property type="evidence" value="ECO:0007669"/>
    <property type="project" value="UniProtKB-UniRule"/>
</dbReference>